<accession>A0A8J5K8J4</accession>
<evidence type="ECO:0000256" key="2">
    <source>
        <dbReference type="SAM" id="Phobius"/>
    </source>
</evidence>
<proteinExistence type="predicted"/>
<evidence type="ECO:0000256" key="1">
    <source>
        <dbReference type="SAM" id="MobiDB-lite"/>
    </source>
</evidence>
<sequence length="119" mass="12866">MQPPPEEGGTARRRCVWFVSCSLFLALLAGGALLVFYIAQPESPDTAWFPVAGMSLVAIPWLFWLATCTYRCTKIGDVERPPLRAAAVAPVPNNKVSPVDGGDDSSRNSRESEAPLAFN</sequence>
<comment type="caution">
    <text evidence="4">The sequence shown here is derived from an EMBL/GenBank/DDBJ whole genome shotgun (WGS) entry which is preliminary data.</text>
</comment>
<evidence type="ECO:0000313" key="5">
    <source>
        <dbReference type="Proteomes" id="UP000734854"/>
    </source>
</evidence>
<organism evidence="4 5">
    <name type="scientific">Zingiber officinale</name>
    <name type="common">Ginger</name>
    <name type="synonym">Amomum zingiber</name>
    <dbReference type="NCBI Taxonomy" id="94328"/>
    <lineage>
        <taxon>Eukaryota</taxon>
        <taxon>Viridiplantae</taxon>
        <taxon>Streptophyta</taxon>
        <taxon>Embryophyta</taxon>
        <taxon>Tracheophyta</taxon>
        <taxon>Spermatophyta</taxon>
        <taxon>Magnoliopsida</taxon>
        <taxon>Liliopsida</taxon>
        <taxon>Zingiberales</taxon>
        <taxon>Zingiberaceae</taxon>
        <taxon>Zingiber</taxon>
    </lineage>
</organism>
<reference evidence="4 5" key="1">
    <citation type="submission" date="2020-08" db="EMBL/GenBank/DDBJ databases">
        <title>Plant Genome Project.</title>
        <authorList>
            <person name="Zhang R.-G."/>
        </authorList>
    </citation>
    <scope>NUCLEOTIDE SEQUENCE [LARGE SCALE GENOMIC DNA]</scope>
    <source>
        <tissue evidence="4">Rhizome</tissue>
    </source>
</reference>
<keyword evidence="2" id="KW-0812">Transmembrane</keyword>
<dbReference type="OrthoDB" id="784693at2759"/>
<dbReference type="PANTHER" id="PTHR34964">
    <property type="entry name" value="MEMBRANE LIPOPROTEIN-RELATED"/>
    <property type="match status" value="1"/>
</dbReference>
<keyword evidence="2" id="KW-0472">Membrane</keyword>
<feature type="region of interest" description="Disordered" evidence="1">
    <location>
        <begin position="92"/>
        <end position="119"/>
    </location>
</feature>
<evidence type="ECO:0008006" key="6">
    <source>
        <dbReference type="Google" id="ProtNLM"/>
    </source>
</evidence>
<dbReference type="EMBL" id="JACMSC010000018">
    <property type="protein sequence ID" value="KAG6475351.1"/>
    <property type="molecule type" value="Genomic_DNA"/>
</dbReference>
<feature type="transmembrane region" description="Helical" evidence="2">
    <location>
        <begin position="46"/>
        <end position="66"/>
    </location>
</feature>
<dbReference type="AlphaFoldDB" id="A0A8J5K8J4"/>
<evidence type="ECO:0000313" key="3">
    <source>
        <dbReference type="EMBL" id="KAG6475351.1"/>
    </source>
</evidence>
<gene>
    <name evidence="4" type="ORF">ZIOFF_061597</name>
    <name evidence="3" type="ORF">ZIOFF_064569</name>
</gene>
<name>A0A8J5K8J4_ZINOF</name>
<protein>
    <recommendedName>
        <fullName evidence="6">Membrane lipoprotein</fullName>
    </recommendedName>
</protein>
<feature type="transmembrane region" description="Helical" evidence="2">
    <location>
        <begin position="15"/>
        <end position="40"/>
    </location>
</feature>
<feature type="compositionally biased region" description="Basic and acidic residues" evidence="1">
    <location>
        <begin position="104"/>
        <end position="113"/>
    </location>
</feature>
<dbReference type="EMBL" id="JACMSC010000017">
    <property type="protein sequence ID" value="KAG6478165.1"/>
    <property type="molecule type" value="Genomic_DNA"/>
</dbReference>
<dbReference type="PANTHER" id="PTHR34964:SF1">
    <property type="entry name" value="MEMBRANE LIPOPROTEIN"/>
    <property type="match status" value="1"/>
</dbReference>
<evidence type="ECO:0000313" key="4">
    <source>
        <dbReference type="EMBL" id="KAG6478165.1"/>
    </source>
</evidence>
<dbReference type="Proteomes" id="UP000734854">
    <property type="component" value="Unassembled WGS sequence"/>
</dbReference>
<keyword evidence="5" id="KW-1185">Reference proteome</keyword>
<keyword evidence="2" id="KW-1133">Transmembrane helix</keyword>